<evidence type="ECO:0000259" key="1">
    <source>
        <dbReference type="PROSITE" id="PS50801"/>
    </source>
</evidence>
<name>A0A0F9E224_9ZZZZ</name>
<dbReference type="AlphaFoldDB" id="A0A0F9E224"/>
<dbReference type="EMBL" id="LAZR01029243">
    <property type="protein sequence ID" value="KKL60166.1"/>
    <property type="molecule type" value="Genomic_DNA"/>
</dbReference>
<organism evidence="2">
    <name type="scientific">marine sediment metagenome</name>
    <dbReference type="NCBI Taxonomy" id="412755"/>
    <lineage>
        <taxon>unclassified sequences</taxon>
        <taxon>metagenomes</taxon>
        <taxon>ecological metagenomes</taxon>
    </lineage>
</organism>
<reference evidence="2" key="1">
    <citation type="journal article" date="2015" name="Nature">
        <title>Complex archaea that bridge the gap between prokaryotes and eukaryotes.</title>
        <authorList>
            <person name="Spang A."/>
            <person name="Saw J.H."/>
            <person name="Jorgensen S.L."/>
            <person name="Zaremba-Niedzwiedzka K."/>
            <person name="Martijn J."/>
            <person name="Lind A.E."/>
            <person name="van Eijk R."/>
            <person name="Schleper C."/>
            <person name="Guy L."/>
            <person name="Ettema T.J."/>
        </authorList>
    </citation>
    <scope>NUCLEOTIDE SEQUENCE</scope>
</reference>
<proteinExistence type="predicted"/>
<dbReference type="Gene3D" id="3.30.750.24">
    <property type="entry name" value="STAS domain"/>
    <property type="match status" value="1"/>
</dbReference>
<comment type="caution">
    <text evidence="2">The sequence shown here is derived from an EMBL/GenBank/DDBJ whole genome shotgun (WGS) entry which is preliminary data.</text>
</comment>
<gene>
    <name evidence="2" type="ORF">LCGC14_2208040</name>
</gene>
<sequence>MIPSRQINQLDSTGASQLERLHAELNAKGIVLSFVEVKSALREALHRTGIEEKIGVSHFYESIEDGVQAFLRR</sequence>
<dbReference type="SUPFAM" id="SSF52091">
    <property type="entry name" value="SpoIIaa-like"/>
    <property type="match status" value="1"/>
</dbReference>
<dbReference type="PROSITE" id="PS50801">
    <property type="entry name" value="STAS"/>
    <property type="match status" value="1"/>
</dbReference>
<dbReference type="Pfam" id="PF01740">
    <property type="entry name" value="STAS"/>
    <property type="match status" value="1"/>
</dbReference>
<accession>A0A0F9E224</accession>
<evidence type="ECO:0000313" key="2">
    <source>
        <dbReference type="EMBL" id="KKL60166.1"/>
    </source>
</evidence>
<feature type="domain" description="STAS" evidence="1">
    <location>
        <begin position="1"/>
        <end position="70"/>
    </location>
</feature>
<dbReference type="InterPro" id="IPR036513">
    <property type="entry name" value="STAS_dom_sf"/>
</dbReference>
<protein>
    <recommendedName>
        <fullName evidence="1">STAS domain-containing protein</fullName>
    </recommendedName>
</protein>
<dbReference type="InterPro" id="IPR002645">
    <property type="entry name" value="STAS_dom"/>
</dbReference>
<dbReference type="CDD" id="cd07042">
    <property type="entry name" value="STAS_SulP_like_sulfate_transporter"/>
    <property type="match status" value="1"/>
</dbReference>